<organism evidence="1 2">
    <name type="scientific">Lignipirellula cremea</name>
    <dbReference type="NCBI Taxonomy" id="2528010"/>
    <lineage>
        <taxon>Bacteria</taxon>
        <taxon>Pseudomonadati</taxon>
        <taxon>Planctomycetota</taxon>
        <taxon>Planctomycetia</taxon>
        <taxon>Pirellulales</taxon>
        <taxon>Pirellulaceae</taxon>
        <taxon>Lignipirellula</taxon>
    </lineage>
</organism>
<proteinExistence type="predicted"/>
<protein>
    <submittedName>
        <fullName evidence="1">Uncharacterized protein</fullName>
    </submittedName>
</protein>
<dbReference type="AlphaFoldDB" id="A0A518DQD0"/>
<dbReference type="EMBL" id="CP036433">
    <property type="protein sequence ID" value="QDU94046.1"/>
    <property type="molecule type" value="Genomic_DNA"/>
</dbReference>
<gene>
    <name evidence="1" type="ORF">Pla8534_18320</name>
</gene>
<sequence>MSIPMAVLEMAPVEVSSERKTDPQTWLWKPKVHDWDRLTDAVKASNNTTRNTFSSQLDHGESK</sequence>
<accession>A0A518DQD0</accession>
<evidence type="ECO:0000313" key="2">
    <source>
        <dbReference type="Proteomes" id="UP000317648"/>
    </source>
</evidence>
<name>A0A518DQD0_9BACT</name>
<keyword evidence="2" id="KW-1185">Reference proteome</keyword>
<reference evidence="1 2" key="1">
    <citation type="submission" date="2019-02" db="EMBL/GenBank/DDBJ databases">
        <title>Deep-cultivation of Planctomycetes and their phenomic and genomic characterization uncovers novel biology.</title>
        <authorList>
            <person name="Wiegand S."/>
            <person name="Jogler M."/>
            <person name="Boedeker C."/>
            <person name="Pinto D."/>
            <person name="Vollmers J."/>
            <person name="Rivas-Marin E."/>
            <person name="Kohn T."/>
            <person name="Peeters S.H."/>
            <person name="Heuer A."/>
            <person name="Rast P."/>
            <person name="Oberbeckmann S."/>
            <person name="Bunk B."/>
            <person name="Jeske O."/>
            <person name="Meyerdierks A."/>
            <person name="Storesund J.E."/>
            <person name="Kallscheuer N."/>
            <person name="Luecker S."/>
            <person name="Lage O.M."/>
            <person name="Pohl T."/>
            <person name="Merkel B.J."/>
            <person name="Hornburger P."/>
            <person name="Mueller R.-W."/>
            <person name="Bruemmer F."/>
            <person name="Labrenz M."/>
            <person name="Spormann A.M."/>
            <person name="Op den Camp H."/>
            <person name="Overmann J."/>
            <person name="Amann R."/>
            <person name="Jetten M.S.M."/>
            <person name="Mascher T."/>
            <person name="Medema M.H."/>
            <person name="Devos D.P."/>
            <person name="Kaster A.-K."/>
            <person name="Ovreas L."/>
            <person name="Rohde M."/>
            <person name="Galperin M.Y."/>
            <person name="Jogler C."/>
        </authorList>
    </citation>
    <scope>NUCLEOTIDE SEQUENCE [LARGE SCALE GENOMIC DNA]</scope>
    <source>
        <strain evidence="1 2">Pla85_3_4</strain>
    </source>
</reference>
<dbReference type="RefSeq" id="WP_145051778.1">
    <property type="nucleotide sequence ID" value="NZ_CP036433.1"/>
</dbReference>
<evidence type="ECO:0000313" key="1">
    <source>
        <dbReference type="EMBL" id="QDU94046.1"/>
    </source>
</evidence>
<dbReference type="KEGG" id="lcre:Pla8534_18320"/>
<dbReference type="Proteomes" id="UP000317648">
    <property type="component" value="Chromosome"/>
</dbReference>